<evidence type="ECO:0008006" key="3">
    <source>
        <dbReference type="Google" id="ProtNLM"/>
    </source>
</evidence>
<dbReference type="Proteomes" id="UP000436181">
    <property type="component" value="Unassembled WGS sequence"/>
</dbReference>
<accession>A0ABQ6VC13</accession>
<comment type="caution">
    <text evidence="1">The sequence shown here is derived from an EMBL/GenBank/DDBJ whole genome shotgun (WGS) entry which is preliminary data.</text>
</comment>
<sequence length="448" mass="49443">MANEHEYVKVNDVFGARKSLQVIRDRARATRRLSPWAVLGACIAYVLAATPPDLTTPAPPGAPSARGGSLNMYIALVGRSGAGKGEAVKAAIDALRITDSQGRPVCIQDHYPQGVQLEQVQHIANIHPGTGEGLISVFLPPEDPAQPRVSRGILMVDEITELIGQTNRRGSVTVPKLLSLWSGAGTGNTNASSDTSRSLAAGSYRLTCIANVQPSNSYGLLQHDGSGLPQRFAWFDCEDPETPEVKPVAPPPLDVKVPDRIDLGRAVTVPPSYWNEDDTERYNKARGVHSHEWDSHRLFACLKLAVALSLIDGRTGDVNEQDWHLAKKIWQHSSYVRYKSWEAAQRRKHEKAVSDEKGKDAVLHDEYKARVLDILKHYPANCRKSAGEYMSTFDIKRGLTTKQRQYGAQDLVAELAEEGKVLETTEYRTDRHGAQFPVTVYLHPDYAQ</sequence>
<gene>
    <name evidence="1" type="ORF">F8377_09660</name>
</gene>
<evidence type="ECO:0000313" key="2">
    <source>
        <dbReference type="Proteomes" id="UP000436181"/>
    </source>
</evidence>
<keyword evidence="2" id="KW-1185">Reference proteome</keyword>
<name>A0ABQ6VC13_9CORY</name>
<evidence type="ECO:0000313" key="1">
    <source>
        <dbReference type="EMBL" id="KAB3519243.1"/>
    </source>
</evidence>
<protein>
    <recommendedName>
        <fullName evidence="3">AAA domain-containing protein</fullName>
    </recommendedName>
</protein>
<dbReference type="RefSeq" id="WP_151844878.1">
    <property type="nucleotide sequence ID" value="NZ_WBZJ01000004.1"/>
</dbReference>
<proteinExistence type="predicted"/>
<reference evidence="1 2" key="1">
    <citation type="submission" date="2019-10" db="EMBL/GenBank/DDBJ databases">
        <title>Corynebacterium sp novel species isolated from the respiratory tract of Marmot.</title>
        <authorList>
            <person name="Zhang G."/>
        </authorList>
    </citation>
    <scope>NUCLEOTIDE SEQUENCE [LARGE SCALE GENOMIC DNA]</scope>
    <source>
        <strain evidence="1 2">336</strain>
    </source>
</reference>
<dbReference type="EMBL" id="WBZJ01000004">
    <property type="protein sequence ID" value="KAB3519243.1"/>
    <property type="molecule type" value="Genomic_DNA"/>
</dbReference>
<organism evidence="1 2">
    <name type="scientific">Corynebacterium zhongnanshanii</name>
    <dbReference type="NCBI Taxonomy" id="2768834"/>
    <lineage>
        <taxon>Bacteria</taxon>
        <taxon>Bacillati</taxon>
        <taxon>Actinomycetota</taxon>
        <taxon>Actinomycetes</taxon>
        <taxon>Mycobacteriales</taxon>
        <taxon>Corynebacteriaceae</taxon>
        <taxon>Corynebacterium</taxon>
    </lineage>
</organism>